<dbReference type="PANTHER" id="PTHR46060">
    <property type="entry name" value="MARINER MOS1 TRANSPOSASE-LIKE PROTEIN"/>
    <property type="match status" value="1"/>
</dbReference>
<name>A0A4Y2HJG5_ARAVE</name>
<dbReference type="InterPro" id="IPR052709">
    <property type="entry name" value="Transposase-MT_Hybrid"/>
</dbReference>
<gene>
    <name evidence="1" type="ORF">AVEN_197275_1</name>
</gene>
<dbReference type="EMBL" id="BGPR01001962">
    <property type="protein sequence ID" value="GBM65173.1"/>
    <property type="molecule type" value="Genomic_DNA"/>
</dbReference>
<organism evidence="1 2">
    <name type="scientific">Araneus ventricosus</name>
    <name type="common">Orbweaver spider</name>
    <name type="synonym">Epeira ventricosa</name>
    <dbReference type="NCBI Taxonomy" id="182803"/>
    <lineage>
        <taxon>Eukaryota</taxon>
        <taxon>Metazoa</taxon>
        <taxon>Ecdysozoa</taxon>
        <taxon>Arthropoda</taxon>
        <taxon>Chelicerata</taxon>
        <taxon>Arachnida</taxon>
        <taxon>Araneae</taxon>
        <taxon>Araneomorphae</taxon>
        <taxon>Entelegynae</taxon>
        <taxon>Araneoidea</taxon>
        <taxon>Araneidae</taxon>
        <taxon>Araneus</taxon>
    </lineage>
</organism>
<comment type="caution">
    <text evidence="1">The sequence shown here is derived from an EMBL/GenBank/DDBJ whole genome shotgun (WGS) entry which is preliminary data.</text>
</comment>
<dbReference type="OrthoDB" id="6436843at2759"/>
<protein>
    <submittedName>
        <fullName evidence="1">Uncharacterized protein</fullName>
    </submittedName>
</protein>
<evidence type="ECO:0000313" key="2">
    <source>
        <dbReference type="Proteomes" id="UP000499080"/>
    </source>
</evidence>
<dbReference type="Proteomes" id="UP000499080">
    <property type="component" value="Unassembled WGS sequence"/>
</dbReference>
<accession>A0A4Y2HJG5</accession>
<keyword evidence="2" id="KW-1185">Reference proteome</keyword>
<dbReference type="AlphaFoldDB" id="A0A4Y2HJG5"/>
<proteinExistence type="predicted"/>
<reference evidence="1 2" key="1">
    <citation type="journal article" date="2019" name="Sci. Rep.">
        <title>Orb-weaving spider Araneus ventricosus genome elucidates the spidroin gene catalogue.</title>
        <authorList>
            <person name="Kono N."/>
            <person name="Nakamura H."/>
            <person name="Ohtoshi R."/>
            <person name="Moran D.A.P."/>
            <person name="Shinohara A."/>
            <person name="Yoshida Y."/>
            <person name="Fujiwara M."/>
            <person name="Mori M."/>
            <person name="Tomita M."/>
            <person name="Arakawa K."/>
        </authorList>
    </citation>
    <scope>NUCLEOTIDE SEQUENCE [LARGE SCALE GENOMIC DNA]</scope>
</reference>
<evidence type="ECO:0000313" key="1">
    <source>
        <dbReference type="EMBL" id="GBM65173.1"/>
    </source>
</evidence>
<sequence>MNRQNVAKLCRAFSGGRTDVHEEHRTGRSSVICYALLRRTEEAIQANRRFTLRELHKIIPEVSMTTLHECVTVTLGHHKLCAHWVPKMLTEERKRKGWASHSTSSHASVRSSAIQLGPFT</sequence>
<dbReference type="PANTHER" id="PTHR46060:SF1">
    <property type="entry name" value="MARINER MOS1 TRANSPOSASE-LIKE PROTEIN"/>
    <property type="match status" value="1"/>
</dbReference>